<evidence type="ECO:0000256" key="5">
    <source>
        <dbReference type="ARBA" id="ARBA00022989"/>
    </source>
</evidence>
<keyword evidence="4 7" id="KW-0812">Transmembrane</keyword>
<reference evidence="9" key="1">
    <citation type="submission" date="2021-01" db="EMBL/GenBank/DDBJ databases">
        <title>YIM 132084 draft genome.</title>
        <authorList>
            <person name="An D."/>
        </authorList>
    </citation>
    <scope>NUCLEOTIDE SEQUENCE</scope>
    <source>
        <strain evidence="9">YIM 132084</strain>
    </source>
</reference>
<accession>A0A938YB90</accession>
<evidence type="ECO:0000313" key="10">
    <source>
        <dbReference type="Proteomes" id="UP000663792"/>
    </source>
</evidence>
<dbReference type="InterPro" id="IPR036259">
    <property type="entry name" value="MFS_trans_sf"/>
</dbReference>
<organism evidence="9 10">
    <name type="scientific">Nakamurella leprariae</name>
    <dbReference type="NCBI Taxonomy" id="2803911"/>
    <lineage>
        <taxon>Bacteria</taxon>
        <taxon>Bacillati</taxon>
        <taxon>Actinomycetota</taxon>
        <taxon>Actinomycetes</taxon>
        <taxon>Nakamurellales</taxon>
        <taxon>Nakamurellaceae</taxon>
        <taxon>Nakamurella</taxon>
    </lineage>
</organism>
<dbReference type="AlphaFoldDB" id="A0A938YB90"/>
<dbReference type="Gene3D" id="1.20.1250.20">
    <property type="entry name" value="MFS general substrate transporter like domains"/>
    <property type="match status" value="1"/>
</dbReference>
<dbReference type="PANTHER" id="PTHR43045:SF2">
    <property type="entry name" value="INNER MEMBRANE METABOLITE TRANSPORT PROTEIN YHJE"/>
    <property type="match status" value="1"/>
</dbReference>
<feature type="transmembrane region" description="Helical" evidence="7">
    <location>
        <begin position="20"/>
        <end position="45"/>
    </location>
</feature>
<dbReference type="GO" id="GO:0005886">
    <property type="term" value="C:plasma membrane"/>
    <property type="evidence" value="ECO:0007669"/>
    <property type="project" value="UniProtKB-SubCell"/>
</dbReference>
<protein>
    <submittedName>
        <fullName evidence="9">MFS transporter</fullName>
    </submittedName>
</protein>
<evidence type="ECO:0000256" key="7">
    <source>
        <dbReference type="SAM" id="Phobius"/>
    </source>
</evidence>
<proteinExistence type="predicted"/>
<keyword evidence="10" id="KW-1185">Reference proteome</keyword>
<evidence type="ECO:0000256" key="4">
    <source>
        <dbReference type="ARBA" id="ARBA00022692"/>
    </source>
</evidence>
<dbReference type="EMBL" id="JAERWK010000025">
    <property type="protein sequence ID" value="MBM9469305.1"/>
    <property type="molecule type" value="Genomic_DNA"/>
</dbReference>
<sequence length="115" mass="12291">MFGLTFGFALDRDTANEGTMLLFLSIGMALMGLTFGPMSAVLPELFPSNVRSTGSGISYNAASMLGAAIAPFIPVWLVREFGVAWVGVYLLIAAGLTLIAVRVMKETRNRDLDSV</sequence>
<evidence type="ECO:0000259" key="8">
    <source>
        <dbReference type="PROSITE" id="PS50850"/>
    </source>
</evidence>
<feature type="domain" description="Major facilitator superfamily (MFS) profile" evidence="8">
    <location>
        <begin position="1"/>
        <end position="115"/>
    </location>
</feature>
<dbReference type="Proteomes" id="UP000663792">
    <property type="component" value="Unassembled WGS sequence"/>
</dbReference>
<comment type="caution">
    <text evidence="9">The sequence shown here is derived from an EMBL/GenBank/DDBJ whole genome shotgun (WGS) entry which is preliminary data.</text>
</comment>
<gene>
    <name evidence="9" type="ORF">JL106_18615</name>
</gene>
<keyword evidence="2" id="KW-0813">Transport</keyword>
<dbReference type="GO" id="GO:0022857">
    <property type="term" value="F:transmembrane transporter activity"/>
    <property type="evidence" value="ECO:0007669"/>
    <property type="project" value="InterPro"/>
</dbReference>
<evidence type="ECO:0000256" key="6">
    <source>
        <dbReference type="ARBA" id="ARBA00023136"/>
    </source>
</evidence>
<evidence type="ECO:0000256" key="3">
    <source>
        <dbReference type="ARBA" id="ARBA00022475"/>
    </source>
</evidence>
<keyword evidence="3" id="KW-1003">Cell membrane</keyword>
<dbReference type="SUPFAM" id="SSF103473">
    <property type="entry name" value="MFS general substrate transporter"/>
    <property type="match status" value="1"/>
</dbReference>
<dbReference type="Pfam" id="PF00083">
    <property type="entry name" value="Sugar_tr"/>
    <property type="match status" value="1"/>
</dbReference>
<name>A0A938YB90_9ACTN</name>
<dbReference type="PROSITE" id="PS50850">
    <property type="entry name" value="MFS"/>
    <property type="match status" value="1"/>
</dbReference>
<keyword evidence="5 7" id="KW-1133">Transmembrane helix</keyword>
<evidence type="ECO:0000313" key="9">
    <source>
        <dbReference type="EMBL" id="MBM9469305.1"/>
    </source>
</evidence>
<dbReference type="InterPro" id="IPR020846">
    <property type="entry name" value="MFS_dom"/>
</dbReference>
<comment type="subcellular location">
    <subcellularLocation>
        <location evidence="1">Cell membrane</location>
        <topology evidence="1">Multi-pass membrane protein</topology>
    </subcellularLocation>
</comment>
<dbReference type="InterPro" id="IPR005828">
    <property type="entry name" value="MFS_sugar_transport-like"/>
</dbReference>
<evidence type="ECO:0000256" key="2">
    <source>
        <dbReference type="ARBA" id="ARBA00022448"/>
    </source>
</evidence>
<feature type="transmembrane region" description="Helical" evidence="7">
    <location>
        <begin position="57"/>
        <end position="77"/>
    </location>
</feature>
<keyword evidence="6 7" id="KW-0472">Membrane</keyword>
<dbReference type="PANTHER" id="PTHR43045">
    <property type="entry name" value="SHIKIMATE TRANSPORTER"/>
    <property type="match status" value="1"/>
</dbReference>
<evidence type="ECO:0000256" key="1">
    <source>
        <dbReference type="ARBA" id="ARBA00004651"/>
    </source>
</evidence>
<feature type="transmembrane region" description="Helical" evidence="7">
    <location>
        <begin position="83"/>
        <end position="101"/>
    </location>
</feature>